<dbReference type="KEGG" id="samy:DB32_004382"/>
<feature type="chain" id="PRO_5002511571" description="Lipoprotein" evidence="2">
    <location>
        <begin position="21"/>
        <end position="87"/>
    </location>
</feature>
<organism evidence="3 4">
    <name type="scientific">Sandaracinus amylolyticus</name>
    <dbReference type="NCBI Taxonomy" id="927083"/>
    <lineage>
        <taxon>Bacteria</taxon>
        <taxon>Pseudomonadati</taxon>
        <taxon>Myxococcota</taxon>
        <taxon>Polyangia</taxon>
        <taxon>Polyangiales</taxon>
        <taxon>Sandaracinaceae</taxon>
        <taxon>Sandaracinus</taxon>
    </lineage>
</organism>
<evidence type="ECO:0000256" key="1">
    <source>
        <dbReference type="SAM" id="MobiDB-lite"/>
    </source>
</evidence>
<evidence type="ECO:0000313" key="4">
    <source>
        <dbReference type="Proteomes" id="UP000034883"/>
    </source>
</evidence>
<feature type="region of interest" description="Disordered" evidence="1">
    <location>
        <begin position="30"/>
        <end position="87"/>
    </location>
</feature>
<protein>
    <recommendedName>
        <fullName evidence="5">Lipoprotein</fullName>
    </recommendedName>
</protein>
<reference evidence="3 4" key="1">
    <citation type="submission" date="2015-03" db="EMBL/GenBank/DDBJ databases">
        <title>Genome assembly of Sandaracinus amylolyticus DSM 53668.</title>
        <authorList>
            <person name="Sharma G."/>
            <person name="Subramanian S."/>
        </authorList>
    </citation>
    <scope>NUCLEOTIDE SEQUENCE [LARGE SCALE GENOMIC DNA]</scope>
    <source>
        <strain evidence="3 4">DSM 53668</strain>
    </source>
</reference>
<feature type="signal peptide" evidence="2">
    <location>
        <begin position="1"/>
        <end position="20"/>
    </location>
</feature>
<feature type="compositionally biased region" description="Low complexity" evidence="1">
    <location>
        <begin position="69"/>
        <end position="79"/>
    </location>
</feature>
<keyword evidence="4" id="KW-1185">Reference proteome</keyword>
<dbReference type="PROSITE" id="PS51257">
    <property type="entry name" value="PROKAR_LIPOPROTEIN"/>
    <property type="match status" value="1"/>
</dbReference>
<feature type="compositionally biased region" description="Basic and acidic residues" evidence="1">
    <location>
        <begin position="30"/>
        <end position="39"/>
    </location>
</feature>
<keyword evidence="2" id="KW-0732">Signal</keyword>
<dbReference type="AlphaFoldDB" id="A0A0F6W4N5"/>
<gene>
    <name evidence="3" type="ORF">DB32_004382</name>
</gene>
<name>A0A0F6W4N5_9BACT</name>
<accession>A0A0F6W4N5</accession>
<dbReference type="RefSeq" id="WP_053234516.1">
    <property type="nucleotide sequence ID" value="NZ_CP011125.1"/>
</dbReference>
<dbReference type="EMBL" id="CP011125">
    <property type="protein sequence ID" value="AKF07233.1"/>
    <property type="molecule type" value="Genomic_DNA"/>
</dbReference>
<proteinExistence type="predicted"/>
<dbReference type="Proteomes" id="UP000034883">
    <property type="component" value="Chromosome"/>
</dbReference>
<feature type="compositionally biased region" description="Polar residues" evidence="1">
    <location>
        <begin position="47"/>
        <end position="64"/>
    </location>
</feature>
<sequence>MRARGGLVALLALAIAGSSAGCLRNEYDLCDRADPHPECDAGPPRQDASTTDAGTPDGGQTTEDAGNPEDSGAAEGMDAAADEDAAD</sequence>
<evidence type="ECO:0008006" key="5">
    <source>
        <dbReference type="Google" id="ProtNLM"/>
    </source>
</evidence>
<dbReference type="STRING" id="927083.DB32_004382"/>
<evidence type="ECO:0000313" key="3">
    <source>
        <dbReference type="EMBL" id="AKF07233.1"/>
    </source>
</evidence>
<evidence type="ECO:0000256" key="2">
    <source>
        <dbReference type="SAM" id="SignalP"/>
    </source>
</evidence>